<feature type="compositionally biased region" description="Basic and acidic residues" evidence="1">
    <location>
        <begin position="182"/>
        <end position="195"/>
    </location>
</feature>
<name>A0ABJ3HKK3_MOUSE</name>
<evidence type="ECO:0000313" key="3">
    <source>
        <dbReference type="Proteomes" id="UP000000589"/>
    </source>
</evidence>
<dbReference type="Proteomes" id="UP000000589">
    <property type="component" value="Chromosome 16"/>
</dbReference>
<reference evidence="2 3" key="1">
    <citation type="journal article" date="2009" name="PLoS Biol.">
        <title>Lineage-specific biology revealed by a finished genome assembly of the mouse.</title>
        <authorList>
            <consortium name="Mouse Genome Sequencing Consortium"/>
            <person name="Church D.M."/>
            <person name="Goodstadt L."/>
            <person name="Hillier L.W."/>
            <person name="Zody M.C."/>
            <person name="Goldstein S."/>
            <person name="She X."/>
            <person name="Bult C.J."/>
            <person name="Agarwala R."/>
            <person name="Cherry J.L."/>
            <person name="DiCuccio M."/>
            <person name="Hlavina W."/>
            <person name="Kapustin Y."/>
            <person name="Meric P."/>
            <person name="Maglott D."/>
            <person name="Birtle Z."/>
            <person name="Marques A.C."/>
            <person name="Graves T."/>
            <person name="Zhou S."/>
            <person name="Teague B."/>
            <person name="Potamousis K."/>
            <person name="Churas C."/>
            <person name="Place M."/>
            <person name="Herschleb J."/>
            <person name="Runnheim R."/>
            <person name="Forrest D."/>
            <person name="Amos-Landgraf J."/>
            <person name="Schwartz D.C."/>
            <person name="Cheng Z."/>
            <person name="Lindblad-Toh K."/>
            <person name="Eichler E.E."/>
            <person name="Ponting C.P."/>
        </authorList>
    </citation>
    <scope>NUCLEOTIDE SEQUENCE [LARGE SCALE GENOMIC DNA]</scope>
    <source>
        <strain evidence="2 3">C57BL/6J</strain>
    </source>
</reference>
<feature type="compositionally biased region" description="Basic and acidic residues" evidence="1">
    <location>
        <begin position="146"/>
        <end position="170"/>
    </location>
</feature>
<proteinExistence type="predicted"/>
<reference evidence="2" key="4">
    <citation type="submission" date="2025-09" db="UniProtKB">
        <authorList>
            <consortium name="Ensembl"/>
        </authorList>
    </citation>
    <scope>IDENTIFICATION</scope>
    <source>
        <strain evidence="2">C57BL/6J</strain>
    </source>
</reference>
<feature type="region of interest" description="Disordered" evidence="1">
    <location>
        <begin position="69"/>
        <end position="195"/>
    </location>
</feature>
<reference evidence="2 3" key="2">
    <citation type="journal article" date="2011" name="PLoS Biol.">
        <title>Modernizing reference genome assemblies.</title>
        <authorList>
            <person name="Church D.M."/>
            <person name="Schneider V.A."/>
            <person name="Graves T."/>
            <person name="Auger K."/>
            <person name="Cunningham F."/>
            <person name="Bouk N."/>
            <person name="Chen H.C."/>
            <person name="Agarwala R."/>
            <person name="McLaren W.M."/>
            <person name="Ritchie G.R."/>
            <person name="Albracht D."/>
            <person name="Kremitzki M."/>
            <person name="Rock S."/>
            <person name="Kotkiewicz H."/>
            <person name="Kremitzki C."/>
            <person name="Wollam A."/>
            <person name="Trani L."/>
            <person name="Fulton L."/>
            <person name="Fulton R."/>
            <person name="Matthews L."/>
            <person name="Whitehead S."/>
            <person name="Chow W."/>
            <person name="Torrance J."/>
            <person name="Dunn M."/>
            <person name="Harden G."/>
            <person name="Threadgold G."/>
            <person name="Wood J."/>
            <person name="Collins J."/>
            <person name="Heath P."/>
            <person name="Griffiths G."/>
            <person name="Pelan S."/>
            <person name="Grafham D."/>
            <person name="Eichler E.E."/>
            <person name="Weinstock G."/>
            <person name="Mardis E.R."/>
            <person name="Wilson R.K."/>
            <person name="Howe K."/>
            <person name="Flicek P."/>
            <person name="Hubbard T."/>
        </authorList>
    </citation>
    <scope>NUCLEOTIDE SEQUENCE [LARGE SCALE GENOMIC DNA]</scope>
    <source>
        <strain evidence="2 3">C57BL/6J</strain>
    </source>
</reference>
<feature type="region of interest" description="Disordered" evidence="1">
    <location>
        <begin position="1"/>
        <end position="47"/>
    </location>
</feature>
<keyword evidence="3" id="KW-1185">Reference proteome</keyword>
<feature type="region of interest" description="Disordered" evidence="1">
    <location>
        <begin position="264"/>
        <end position="288"/>
    </location>
</feature>
<dbReference type="Ensembl" id="ENSMUST00000381782.1">
    <property type="protein sequence ID" value="ENSMUSP00000160160.1"/>
    <property type="gene ID" value="ENSMUSG00000144242.1"/>
</dbReference>
<sequence length="288" mass="30832">IWRGGSARPLGGRRVRGAAGAGGRRRGAQEERGGLSPALPEQQPARVGRLSWGPQLLRGLKLGVEEQGGVGPAVQEEGGVGLGVQERGGRGHEPSLGVVWGPPDAADWRRRARWTGSAGGPVAQEEGLGPRRQQQEKGGGGPAVQERGEARAGVQERGEGSPRRLLRQPEELPELAHGPCPRTEELESSDERSWESCRHLGGEAVVLGASLASGDRLELLGRARPVGPRGPEGEGRLGVQEANWLPGVQEGQVVWAVQETYLNGKGSSGGEGFQEGHRTRRRRRRRRW</sequence>
<accession>A0ABJ3HKK3</accession>
<evidence type="ECO:0000313" key="2">
    <source>
        <dbReference type="Ensembl" id="ENSMUSP00000160160.1"/>
    </source>
</evidence>
<feature type="compositionally biased region" description="Basic residues" evidence="1">
    <location>
        <begin position="278"/>
        <end position="288"/>
    </location>
</feature>
<organism evidence="2 3">
    <name type="scientific">Mus musculus</name>
    <name type="common">Mouse</name>
    <dbReference type="NCBI Taxonomy" id="10090"/>
    <lineage>
        <taxon>Eukaryota</taxon>
        <taxon>Metazoa</taxon>
        <taxon>Chordata</taxon>
        <taxon>Craniata</taxon>
        <taxon>Vertebrata</taxon>
        <taxon>Euteleostomi</taxon>
        <taxon>Mammalia</taxon>
        <taxon>Eutheria</taxon>
        <taxon>Euarchontoglires</taxon>
        <taxon>Glires</taxon>
        <taxon>Rodentia</taxon>
        <taxon>Myomorpha</taxon>
        <taxon>Muroidea</taxon>
        <taxon>Muridae</taxon>
        <taxon>Murinae</taxon>
        <taxon>Mus</taxon>
        <taxon>Mus</taxon>
    </lineage>
</organism>
<reference evidence="2" key="3">
    <citation type="submission" date="2025-08" db="UniProtKB">
        <authorList>
            <consortium name="Ensembl"/>
        </authorList>
    </citation>
    <scope>IDENTIFICATION</scope>
    <source>
        <strain evidence="2">C57BL/6J</strain>
    </source>
</reference>
<evidence type="ECO:0000256" key="1">
    <source>
        <dbReference type="SAM" id="MobiDB-lite"/>
    </source>
</evidence>
<protein>
    <submittedName>
        <fullName evidence="2">Uncharacterized protein</fullName>
    </submittedName>
</protein>